<dbReference type="SUPFAM" id="SSF52540">
    <property type="entry name" value="P-loop containing nucleoside triphosphate hydrolases"/>
    <property type="match status" value="1"/>
</dbReference>
<dbReference type="PROSITE" id="PS50893">
    <property type="entry name" value="ABC_TRANSPORTER_2"/>
    <property type="match status" value="1"/>
</dbReference>
<dbReference type="GO" id="GO:0042626">
    <property type="term" value="F:ATPase-coupled transmembrane transporter activity"/>
    <property type="evidence" value="ECO:0007669"/>
    <property type="project" value="TreeGrafter"/>
</dbReference>
<keyword evidence="2" id="KW-0067">ATP-binding</keyword>
<evidence type="ECO:0000256" key="3">
    <source>
        <dbReference type="SAM" id="Phobius"/>
    </source>
</evidence>
<protein>
    <recommendedName>
        <fullName evidence="4">ABC transporter domain-containing protein</fullName>
    </recommendedName>
</protein>
<keyword evidence="6" id="KW-1185">Reference proteome</keyword>
<dbReference type="InterPro" id="IPR003593">
    <property type="entry name" value="AAA+_ATPase"/>
</dbReference>
<dbReference type="AlphaFoldDB" id="A0A0C9V364"/>
<dbReference type="InterPro" id="IPR039421">
    <property type="entry name" value="Type_1_exporter"/>
</dbReference>
<sequence length="695" mass="77863">MSKEKTPPIVLDGGPRKVRNSKFRLRQHGIYDIAYEDRTSTQWTRCLRPLVDGLRDIRSTAPYAQSLLAEIVMLAPMAFIAYMLSAVWLSVSPAINLYFLSFLFNLLEDSFVSGTLTPEAYRFVAVSWVSCALISVVVDRMHAQSRDALRTRLRAHFIPQLIRASLRADLFSMEDLYTLFPVMARFESEFPGGSFLQQLTQLMRTVLTLLSQVAVLLHAISYKQSPEREVLMFFCIAHPMVRCFAPSNGIGSSAYIYWTDNQHFKKMKTLFGLTFSPQYRADLILDGVASSLETEYKKAANKLGYATDSEPYPWSGGLLRSWYWDFLMNITLDLPLAVYALTLPARLSPSSVTSMALLQQATSSLSLSIGEYSTDTSSLRGLCSQAKWLYDAINHQSSMPQGTEPFPRSNGKPSNQGMKISFRRVTLRYPGRNHDAVQNVSFDVMPGQLVLVVGVNGSGKSSMLKLLARLFDPSAGEILVDDRPLKSYDIDQLRAAMSILSQSPVVYPVSVRDNLCLGLPPTLKPSEEQVERAARMGGCSHWISKLEDRYETQLRPSFDVDNGWSEGVYGIVSEDLKQELTRHNGLRTAISGGEKQRLAASRTFMRLNHSDCRLVVVDEATSSLDPVAERDILSEFRKAREGKTMIFVTHRFHHLAKDADQIICMKEGSVIECGTHVDLLKADGEYAQLYNAQAA</sequence>
<evidence type="ECO:0000256" key="2">
    <source>
        <dbReference type="ARBA" id="ARBA00022840"/>
    </source>
</evidence>
<dbReference type="Pfam" id="PF00005">
    <property type="entry name" value="ABC_tran"/>
    <property type="match status" value="1"/>
</dbReference>
<dbReference type="OrthoDB" id="6500128at2759"/>
<feature type="domain" description="ABC transporter" evidence="4">
    <location>
        <begin position="420"/>
        <end position="692"/>
    </location>
</feature>
<accession>A0A0C9V364</accession>
<evidence type="ECO:0000313" key="6">
    <source>
        <dbReference type="Proteomes" id="UP000053820"/>
    </source>
</evidence>
<dbReference type="PANTHER" id="PTHR24221">
    <property type="entry name" value="ATP-BINDING CASSETTE SUB-FAMILY B"/>
    <property type="match status" value="1"/>
</dbReference>
<dbReference type="GO" id="GO:0016887">
    <property type="term" value="F:ATP hydrolysis activity"/>
    <property type="evidence" value="ECO:0007669"/>
    <property type="project" value="InterPro"/>
</dbReference>
<gene>
    <name evidence="5" type="ORF">HYDPIDRAFT_32940</name>
</gene>
<dbReference type="Proteomes" id="UP000053820">
    <property type="component" value="Unassembled WGS sequence"/>
</dbReference>
<dbReference type="SMART" id="SM00382">
    <property type="entry name" value="AAA"/>
    <property type="match status" value="1"/>
</dbReference>
<dbReference type="InterPro" id="IPR003439">
    <property type="entry name" value="ABC_transporter-like_ATP-bd"/>
</dbReference>
<keyword evidence="3" id="KW-1133">Transmembrane helix</keyword>
<keyword evidence="3" id="KW-0472">Membrane</keyword>
<proteinExistence type="predicted"/>
<dbReference type="GO" id="GO:0016020">
    <property type="term" value="C:membrane"/>
    <property type="evidence" value="ECO:0007669"/>
    <property type="project" value="TreeGrafter"/>
</dbReference>
<dbReference type="Gene3D" id="3.40.50.300">
    <property type="entry name" value="P-loop containing nucleotide triphosphate hydrolases"/>
    <property type="match status" value="1"/>
</dbReference>
<keyword evidence="1" id="KW-0547">Nucleotide-binding</keyword>
<organism evidence="5 6">
    <name type="scientific">Hydnomerulius pinastri MD-312</name>
    <dbReference type="NCBI Taxonomy" id="994086"/>
    <lineage>
        <taxon>Eukaryota</taxon>
        <taxon>Fungi</taxon>
        <taxon>Dikarya</taxon>
        <taxon>Basidiomycota</taxon>
        <taxon>Agaricomycotina</taxon>
        <taxon>Agaricomycetes</taxon>
        <taxon>Agaricomycetidae</taxon>
        <taxon>Boletales</taxon>
        <taxon>Boletales incertae sedis</taxon>
        <taxon>Leucogyrophana</taxon>
    </lineage>
</organism>
<reference evidence="5 6" key="1">
    <citation type="submission" date="2014-04" db="EMBL/GenBank/DDBJ databases">
        <title>Evolutionary Origins and Diversification of the Mycorrhizal Mutualists.</title>
        <authorList>
            <consortium name="DOE Joint Genome Institute"/>
            <consortium name="Mycorrhizal Genomics Consortium"/>
            <person name="Kohler A."/>
            <person name="Kuo A."/>
            <person name="Nagy L.G."/>
            <person name="Floudas D."/>
            <person name="Copeland A."/>
            <person name="Barry K.W."/>
            <person name="Cichocki N."/>
            <person name="Veneault-Fourrey C."/>
            <person name="LaButti K."/>
            <person name="Lindquist E.A."/>
            <person name="Lipzen A."/>
            <person name="Lundell T."/>
            <person name="Morin E."/>
            <person name="Murat C."/>
            <person name="Riley R."/>
            <person name="Ohm R."/>
            <person name="Sun H."/>
            <person name="Tunlid A."/>
            <person name="Henrissat B."/>
            <person name="Grigoriev I.V."/>
            <person name="Hibbett D.S."/>
            <person name="Martin F."/>
        </authorList>
    </citation>
    <scope>NUCLEOTIDE SEQUENCE [LARGE SCALE GENOMIC DNA]</scope>
    <source>
        <strain evidence="5 6">MD-312</strain>
    </source>
</reference>
<dbReference type="HOGENOM" id="CLU_000604_63_1_1"/>
<keyword evidence="3" id="KW-0812">Transmembrane</keyword>
<dbReference type="GO" id="GO:0005524">
    <property type="term" value="F:ATP binding"/>
    <property type="evidence" value="ECO:0007669"/>
    <property type="project" value="UniProtKB-KW"/>
</dbReference>
<name>A0A0C9V364_9AGAM</name>
<evidence type="ECO:0000259" key="4">
    <source>
        <dbReference type="PROSITE" id="PS50893"/>
    </source>
</evidence>
<dbReference type="InterPro" id="IPR027417">
    <property type="entry name" value="P-loop_NTPase"/>
</dbReference>
<feature type="transmembrane region" description="Helical" evidence="3">
    <location>
        <begin position="67"/>
        <end position="100"/>
    </location>
</feature>
<dbReference type="PANTHER" id="PTHR24221:SF503">
    <property type="entry name" value="MITOCHONDRIAL POTASSIUM CHANNEL ATP-BINDING SUBUNIT"/>
    <property type="match status" value="1"/>
</dbReference>
<dbReference type="EMBL" id="KN839882">
    <property type="protein sequence ID" value="KIJ59724.1"/>
    <property type="molecule type" value="Genomic_DNA"/>
</dbReference>
<evidence type="ECO:0000256" key="1">
    <source>
        <dbReference type="ARBA" id="ARBA00022741"/>
    </source>
</evidence>
<evidence type="ECO:0000313" key="5">
    <source>
        <dbReference type="EMBL" id="KIJ59724.1"/>
    </source>
</evidence>